<name>A0A1W6DYB4_9CAUD</name>
<accession>A0A1W6DYB4</accession>
<organism evidence="1 2">
    <name type="scientific">Aeromonas phage phiA8-29</name>
    <dbReference type="NCBI Taxonomy" id="1978922"/>
    <lineage>
        <taxon>Viruses</taxon>
        <taxon>Duplodnaviria</taxon>
        <taxon>Heunggongvirae</taxon>
        <taxon>Uroviricota</taxon>
        <taxon>Caudoviricetes</taxon>
        <taxon>Pantevenvirales</taxon>
        <taxon>Ackermannviridae</taxon>
        <taxon>Tedavirus</taxon>
        <taxon>Tedavirus A829</taxon>
    </lineage>
</organism>
<protein>
    <submittedName>
        <fullName evidence="1">Uncharacterized protein</fullName>
    </submittedName>
</protein>
<sequence length="249" mass="27858">MPSLFLSVLKGPSATGKGTRVCQLIEFLKRKEAPKKIVLLVEGHTFEAGLSFPEQGFFFIGTYVVSNKSSLTSWSSMDMVHSTVKTAEAGRECIRKVCEEALATSKKPYACVVLEGEPMLLSDKFRPAFMSAEYKPAHLAISYFNYTDRAQYEERILGRSGKPGGDSGWSRAAGYFGDFTKSKEEAVNIDGTQCHLSFHDFDETYWLWGSHLLNLLGEVPSEFVSWSKDNPMLRSVGGQDPLRKTKKLW</sequence>
<evidence type="ECO:0000313" key="2">
    <source>
        <dbReference type="Proteomes" id="UP000221506"/>
    </source>
</evidence>
<reference evidence="1 2" key="1">
    <citation type="submission" date="2017-04" db="EMBL/GenBank/DDBJ databases">
        <title>Complete genome sequence and characterization of temperature-dependent bacteriophage phiA8-29 infecting Aeromonas.</title>
        <authorList>
            <person name="He Y."/>
            <person name="Yang H."/>
        </authorList>
    </citation>
    <scope>NUCLEOTIDE SEQUENCE [LARGE SCALE GENOMIC DNA]</scope>
</reference>
<keyword evidence="2" id="KW-1185">Reference proteome</keyword>
<dbReference type="EMBL" id="KY914485">
    <property type="protein sequence ID" value="ARK07856.1"/>
    <property type="molecule type" value="Genomic_DNA"/>
</dbReference>
<dbReference type="Pfam" id="PF18747">
    <property type="entry name" value="HMUD2"/>
    <property type="match status" value="1"/>
</dbReference>
<dbReference type="Proteomes" id="UP000221506">
    <property type="component" value="Segment"/>
</dbReference>
<dbReference type="InterPro" id="IPR041021">
    <property type="entry name" value="HMUD2"/>
</dbReference>
<proteinExistence type="predicted"/>
<gene>
    <name evidence="1" type="ORF">phiA829_036</name>
</gene>
<evidence type="ECO:0000313" key="1">
    <source>
        <dbReference type="EMBL" id="ARK07856.1"/>
    </source>
</evidence>